<reference evidence="1" key="1">
    <citation type="submission" date="2021-01" db="EMBL/GenBank/DDBJ databases">
        <authorList>
            <consortium name="Genoscope - CEA"/>
            <person name="William W."/>
        </authorList>
    </citation>
    <scope>NUCLEOTIDE SEQUENCE</scope>
</reference>
<sequence length="120" mass="14235">MQNKNKPKEMLKLQGYKRKLYNSQVRKYISINTNTVITLRYTDQVLELKKPEEPFVKEYLQLDGKDNLLLGVDDSEIGKKELKNLQLFLKQKKNLNRQKFKVVQALILQNQNDRNQIEAL</sequence>
<keyword evidence="2" id="KW-1185">Reference proteome</keyword>
<dbReference type="EMBL" id="CAJJDN010000083">
    <property type="protein sequence ID" value="CAD8104770.1"/>
    <property type="molecule type" value="Genomic_DNA"/>
</dbReference>
<organism evidence="1 2">
    <name type="scientific">Paramecium sonneborni</name>
    <dbReference type="NCBI Taxonomy" id="65129"/>
    <lineage>
        <taxon>Eukaryota</taxon>
        <taxon>Sar</taxon>
        <taxon>Alveolata</taxon>
        <taxon>Ciliophora</taxon>
        <taxon>Intramacronucleata</taxon>
        <taxon>Oligohymenophorea</taxon>
        <taxon>Peniculida</taxon>
        <taxon>Parameciidae</taxon>
        <taxon>Paramecium</taxon>
    </lineage>
</organism>
<evidence type="ECO:0000313" key="2">
    <source>
        <dbReference type="Proteomes" id="UP000692954"/>
    </source>
</evidence>
<evidence type="ECO:0000313" key="1">
    <source>
        <dbReference type="EMBL" id="CAD8104770.1"/>
    </source>
</evidence>
<dbReference type="Proteomes" id="UP000692954">
    <property type="component" value="Unassembled WGS sequence"/>
</dbReference>
<name>A0A8S1PMV3_9CILI</name>
<gene>
    <name evidence="1" type="ORF">PSON_ATCC_30995.1.T0830011</name>
</gene>
<accession>A0A8S1PMV3</accession>
<proteinExistence type="predicted"/>
<dbReference type="AlphaFoldDB" id="A0A8S1PMV3"/>
<protein>
    <submittedName>
        <fullName evidence="1">Uncharacterized protein</fullName>
    </submittedName>
</protein>
<comment type="caution">
    <text evidence="1">The sequence shown here is derived from an EMBL/GenBank/DDBJ whole genome shotgun (WGS) entry which is preliminary data.</text>
</comment>